<sequence length="145" mass="17210">MAKKIHFQDDLYQIARTIDILYEGLKLDLDNEFFSEYYLSQILFLDNTITEIFNFLDENKQLIERKIQVRNLYSIEKKFILFLESINPETGIMESISQGNNKIRQVIESHKDKILKLEETVVSPQDETDSQDLVSHEEMEELLNF</sequence>
<dbReference type="AlphaFoldDB" id="A0A9D9HR34"/>
<reference evidence="1" key="1">
    <citation type="submission" date="2020-10" db="EMBL/GenBank/DDBJ databases">
        <authorList>
            <person name="Gilroy R."/>
        </authorList>
    </citation>
    <scope>NUCLEOTIDE SEQUENCE</scope>
    <source>
        <strain evidence="1">10532</strain>
    </source>
</reference>
<dbReference type="Proteomes" id="UP000823638">
    <property type="component" value="Unassembled WGS sequence"/>
</dbReference>
<name>A0A9D9HR34_9SPIR</name>
<reference evidence="1" key="2">
    <citation type="journal article" date="2021" name="PeerJ">
        <title>Extensive microbial diversity within the chicken gut microbiome revealed by metagenomics and culture.</title>
        <authorList>
            <person name="Gilroy R."/>
            <person name="Ravi A."/>
            <person name="Getino M."/>
            <person name="Pursley I."/>
            <person name="Horton D.L."/>
            <person name="Alikhan N.F."/>
            <person name="Baker D."/>
            <person name="Gharbi K."/>
            <person name="Hall N."/>
            <person name="Watson M."/>
            <person name="Adriaenssens E.M."/>
            <person name="Foster-Nyarko E."/>
            <person name="Jarju S."/>
            <person name="Secka A."/>
            <person name="Antonio M."/>
            <person name="Oren A."/>
            <person name="Chaudhuri R.R."/>
            <person name="La Ragione R."/>
            <person name="Hildebrand F."/>
            <person name="Pallen M.J."/>
        </authorList>
    </citation>
    <scope>NUCLEOTIDE SEQUENCE</scope>
    <source>
        <strain evidence="1">10532</strain>
    </source>
</reference>
<accession>A0A9D9HR34</accession>
<evidence type="ECO:0000313" key="2">
    <source>
        <dbReference type="Proteomes" id="UP000823638"/>
    </source>
</evidence>
<evidence type="ECO:0000313" key="1">
    <source>
        <dbReference type="EMBL" id="MBO8458601.1"/>
    </source>
</evidence>
<organism evidence="1 2">
    <name type="scientific">Candidatus Gallitreponema excrementavium</name>
    <dbReference type="NCBI Taxonomy" id="2840840"/>
    <lineage>
        <taxon>Bacteria</taxon>
        <taxon>Pseudomonadati</taxon>
        <taxon>Spirochaetota</taxon>
        <taxon>Spirochaetia</taxon>
        <taxon>Spirochaetales</taxon>
        <taxon>Candidatus Gallitreponema</taxon>
    </lineage>
</organism>
<comment type="caution">
    <text evidence="1">The sequence shown here is derived from an EMBL/GenBank/DDBJ whole genome shotgun (WGS) entry which is preliminary data.</text>
</comment>
<proteinExistence type="predicted"/>
<protein>
    <submittedName>
        <fullName evidence="1">Uncharacterized protein</fullName>
    </submittedName>
</protein>
<gene>
    <name evidence="1" type="ORF">IAA81_10340</name>
</gene>
<dbReference type="EMBL" id="JADIMM010000117">
    <property type="protein sequence ID" value="MBO8458601.1"/>
    <property type="molecule type" value="Genomic_DNA"/>
</dbReference>